<reference evidence="1" key="1">
    <citation type="submission" date="2020-02" db="EMBL/GenBank/DDBJ databases">
        <authorList>
            <person name="Meier V. D."/>
        </authorList>
    </citation>
    <scope>NUCLEOTIDE SEQUENCE</scope>
    <source>
        <strain evidence="1">AVDCRST_MAG58</strain>
    </source>
</reference>
<organism evidence="1">
    <name type="scientific">uncultured Rubrobacteraceae bacterium</name>
    <dbReference type="NCBI Taxonomy" id="349277"/>
    <lineage>
        <taxon>Bacteria</taxon>
        <taxon>Bacillati</taxon>
        <taxon>Actinomycetota</taxon>
        <taxon>Rubrobacteria</taxon>
        <taxon>Rubrobacterales</taxon>
        <taxon>Rubrobacteraceae</taxon>
        <taxon>environmental samples</taxon>
    </lineage>
</organism>
<dbReference type="AlphaFoldDB" id="A0A6J4R037"/>
<accession>A0A6J4R037</accession>
<evidence type="ECO:0000313" key="1">
    <source>
        <dbReference type="EMBL" id="CAA9452990.1"/>
    </source>
</evidence>
<proteinExistence type="predicted"/>
<protein>
    <submittedName>
        <fullName evidence="1">Uncharacterized protein</fullName>
    </submittedName>
</protein>
<gene>
    <name evidence="1" type="ORF">AVDCRST_MAG58-1018</name>
</gene>
<name>A0A6J4R037_9ACTN</name>
<sequence>MQHAACDGLSALQHAVFDDSQHFSFRERESWLRGGAAAVLTSEGEAGAC</sequence>
<dbReference type="EMBL" id="CADCVF010000025">
    <property type="protein sequence ID" value="CAA9452990.1"/>
    <property type="molecule type" value="Genomic_DNA"/>
</dbReference>